<dbReference type="Pfam" id="PF07238">
    <property type="entry name" value="PilZ"/>
    <property type="match status" value="1"/>
</dbReference>
<comment type="caution">
    <text evidence="2">The sequence shown here is derived from an EMBL/GenBank/DDBJ whole genome shotgun (WGS) entry which is preliminary data.</text>
</comment>
<evidence type="ECO:0000313" key="2">
    <source>
        <dbReference type="EMBL" id="GGA64763.1"/>
    </source>
</evidence>
<dbReference type="GO" id="GO:0035438">
    <property type="term" value="F:cyclic-di-GMP binding"/>
    <property type="evidence" value="ECO:0007669"/>
    <property type="project" value="InterPro"/>
</dbReference>
<gene>
    <name evidence="2" type="ORF">GCM10011369_02660</name>
</gene>
<dbReference type="InterPro" id="IPR012349">
    <property type="entry name" value="Split_barrel_FMN-bd"/>
</dbReference>
<dbReference type="Gene3D" id="2.30.110.10">
    <property type="entry name" value="Electron Transport, Fmn-binding Protein, Chain A"/>
    <property type="match status" value="1"/>
</dbReference>
<keyword evidence="3" id="KW-1185">Reference proteome</keyword>
<accession>A0A8J2U1X7</accession>
<dbReference type="AlphaFoldDB" id="A0A8J2U1X7"/>
<protein>
    <recommendedName>
        <fullName evidence="1">PilZ domain-containing protein</fullName>
    </recommendedName>
</protein>
<organism evidence="2 3">
    <name type="scientific">Neiella marina</name>
    <dbReference type="NCBI Taxonomy" id="508461"/>
    <lineage>
        <taxon>Bacteria</taxon>
        <taxon>Pseudomonadati</taxon>
        <taxon>Pseudomonadota</taxon>
        <taxon>Gammaproteobacteria</taxon>
        <taxon>Alteromonadales</taxon>
        <taxon>Echinimonadaceae</taxon>
        <taxon>Neiella</taxon>
    </lineage>
</organism>
<proteinExistence type="predicted"/>
<dbReference type="InterPro" id="IPR009875">
    <property type="entry name" value="PilZ_domain"/>
</dbReference>
<evidence type="ECO:0000259" key="1">
    <source>
        <dbReference type="Pfam" id="PF07238"/>
    </source>
</evidence>
<name>A0A8J2U1X7_9GAMM</name>
<dbReference type="OrthoDB" id="5761885at2"/>
<reference evidence="3" key="1">
    <citation type="journal article" date="2019" name="Int. J. Syst. Evol. Microbiol.">
        <title>The Global Catalogue of Microorganisms (GCM) 10K type strain sequencing project: providing services to taxonomists for standard genome sequencing and annotation.</title>
        <authorList>
            <consortium name="The Broad Institute Genomics Platform"/>
            <consortium name="The Broad Institute Genome Sequencing Center for Infectious Disease"/>
            <person name="Wu L."/>
            <person name="Ma J."/>
        </authorList>
    </citation>
    <scope>NUCLEOTIDE SEQUENCE [LARGE SCALE GENOMIC DNA]</scope>
    <source>
        <strain evidence="3">CGMCC 1.10130</strain>
    </source>
</reference>
<feature type="domain" description="PilZ" evidence="1">
    <location>
        <begin position="120"/>
        <end position="217"/>
    </location>
</feature>
<dbReference type="RefSeq" id="WP_087504266.1">
    <property type="nucleotide sequence ID" value="NZ_BMDX01000001.1"/>
</dbReference>
<dbReference type="EMBL" id="BMDX01000001">
    <property type="protein sequence ID" value="GGA64763.1"/>
    <property type="molecule type" value="Genomic_DNA"/>
</dbReference>
<sequence>MIQKAIHDNSGAISEALLACPINSPLELEVLAGSHVYRLRTRLVGIDVPNVLLLRYGADQSWQDARHAIEAGQPVVLRMVNEIGQCQVLAFRSTLGVSTKVPRKWLTVRFPETIEAANMREQKRIRVNFGCYIEFGDSGEKLAMGDIIDLSSKGCRIATALEQPINDGSNIHVRFKGDHSHLSLPGIVRNSSHDAQGRILQGIQFESLSPELRAGLTEVMLANY</sequence>
<dbReference type="SUPFAM" id="SSF141371">
    <property type="entry name" value="PilZ domain-like"/>
    <property type="match status" value="2"/>
</dbReference>
<dbReference type="Proteomes" id="UP000619743">
    <property type="component" value="Unassembled WGS sequence"/>
</dbReference>
<dbReference type="Gene3D" id="2.40.10.220">
    <property type="entry name" value="predicted glycosyltransferase like domains"/>
    <property type="match status" value="1"/>
</dbReference>
<evidence type="ECO:0000313" key="3">
    <source>
        <dbReference type="Proteomes" id="UP000619743"/>
    </source>
</evidence>